<protein>
    <submittedName>
        <fullName evidence="11">C2H2-type domain-containing protein</fullName>
    </submittedName>
</protein>
<feature type="region of interest" description="Disordered" evidence="7">
    <location>
        <begin position="306"/>
        <end position="389"/>
    </location>
</feature>
<dbReference type="AlphaFoldDB" id="A0A158QA95"/>
<name>A0A158QA95_ENTVE</name>
<dbReference type="SUPFAM" id="SSF57667">
    <property type="entry name" value="beta-beta-alpha zinc fingers"/>
    <property type="match status" value="2"/>
</dbReference>
<dbReference type="SMART" id="SM00355">
    <property type="entry name" value="ZnF_C2H2"/>
    <property type="match status" value="3"/>
</dbReference>
<dbReference type="InterPro" id="IPR036236">
    <property type="entry name" value="Znf_C2H2_sf"/>
</dbReference>
<keyword evidence="4" id="KW-0862">Zinc</keyword>
<dbReference type="PANTHER" id="PTHR24408">
    <property type="entry name" value="ZINC FINGER PROTEIN"/>
    <property type="match status" value="1"/>
</dbReference>
<feature type="domain" description="C2H2-type" evidence="8">
    <location>
        <begin position="16"/>
        <end position="44"/>
    </location>
</feature>
<dbReference type="SUPFAM" id="SSF57997">
    <property type="entry name" value="Tropomyosin"/>
    <property type="match status" value="1"/>
</dbReference>
<keyword evidence="2" id="KW-0677">Repeat</keyword>
<evidence type="ECO:0000256" key="1">
    <source>
        <dbReference type="ARBA" id="ARBA00022723"/>
    </source>
</evidence>
<feature type="region of interest" description="Disordered" evidence="7">
    <location>
        <begin position="110"/>
        <end position="149"/>
    </location>
</feature>
<evidence type="ECO:0000313" key="11">
    <source>
        <dbReference type="WBParaSite" id="EVEC_0000446901-mRNA-1"/>
    </source>
</evidence>
<dbReference type="OrthoDB" id="6359816at2759"/>
<reference evidence="11" key="1">
    <citation type="submission" date="2016-04" db="UniProtKB">
        <authorList>
            <consortium name="WormBaseParasite"/>
        </authorList>
    </citation>
    <scope>IDENTIFICATION</scope>
</reference>
<dbReference type="Gene3D" id="1.20.5.340">
    <property type="match status" value="1"/>
</dbReference>
<dbReference type="EMBL" id="UXUI01007786">
    <property type="protein sequence ID" value="VDD89426.1"/>
    <property type="molecule type" value="Genomic_DNA"/>
</dbReference>
<accession>A0A158QA95</accession>
<evidence type="ECO:0000256" key="6">
    <source>
        <dbReference type="SAM" id="Coils"/>
    </source>
</evidence>
<feature type="compositionally biased region" description="Low complexity" evidence="7">
    <location>
        <begin position="369"/>
        <end position="389"/>
    </location>
</feature>
<proteinExistence type="predicted"/>
<feature type="coiled-coil region" evidence="6">
    <location>
        <begin position="410"/>
        <end position="458"/>
    </location>
</feature>
<reference evidence="9 10" key="2">
    <citation type="submission" date="2018-10" db="EMBL/GenBank/DDBJ databases">
        <authorList>
            <consortium name="Pathogen Informatics"/>
        </authorList>
    </citation>
    <scope>NUCLEOTIDE SEQUENCE [LARGE SCALE GENOMIC DNA]</scope>
</reference>
<dbReference type="STRING" id="51028.A0A158QA95"/>
<dbReference type="InterPro" id="IPR013087">
    <property type="entry name" value="Znf_C2H2_type"/>
</dbReference>
<dbReference type="GO" id="GO:0000981">
    <property type="term" value="F:DNA-binding transcription factor activity, RNA polymerase II-specific"/>
    <property type="evidence" value="ECO:0007669"/>
    <property type="project" value="TreeGrafter"/>
</dbReference>
<evidence type="ECO:0000256" key="7">
    <source>
        <dbReference type="SAM" id="MobiDB-lite"/>
    </source>
</evidence>
<organism evidence="11">
    <name type="scientific">Enterobius vermicularis</name>
    <name type="common">Human pinworm</name>
    <dbReference type="NCBI Taxonomy" id="51028"/>
    <lineage>
        <taxon>Eukaryota</taxon>
        <taxon>Metazoa</taxon>
        <taxon>Ecdysozoa</taxon>
        <taxon>Nematoda</taxon>
        <taxon>Chromadorea</taxon>
        <taxon>Rhabditida</taxon>
        <taxon>Spirurina</taxon>
        <taxon>Oxyuridomorpha</taxon>
        <taxon>Oxyuroidea</taxon>
        <taxon>Oxyuridae</taxon>
        <taxon>Enterobius</taxon>
    </lineage>
</organism>
<evidence type="ECO:0000256" key="4">
    <source>
        <dbReference type="ARBA" id="ARBA00022833"/>
    </source>
</evidence>
<dbReference type="PANTHER" id="PTHR24408:SF47">
    <property type="entry name" value="ZINC FINGER PROTEIN HAM-2"/>
    <property type="match status" value="1"/>
</dbReference>
<keyword evidence="10" id="KW-1185">Reference proteome</keyword>
<keyword evidence="6" id="KW-0175">Coiled coil</keyword>
<evidence type="ECO:0000256" key="2">
    <source>
        <dbReference type="ARBA" id="ARBA00022737"/>
    </source>
</evidence>
<evidence type="ECO:0000259" key="8">
    <source>
        <dbReference type="PROSITE" id="PS50157"/>
    </source>
</evidence>
<dbReference type="PROSITE" id="PS00028">
    <property type="entry name" value="ZINC_FINGER_C2H2_1"/>
    <property type="match status" value="2"/>
</dbReference>
<dbReference type="GO" id="GO:0043565">
    <property type="term" value="F:sequence-specific DNA binding"/>
    <property type="evidence" value="ECO:0007669"/>
    <property type="project" value="TreeGrafter"/>
</dbReference>
<feature type="domain" description="C2H2-type" evidence="8">
    <location>
        <begin position="43"/>
        <end position="71"/>
    </location>
</feature>
<sequence length="502" mass="55128">MKKKVASYVFCFLGNFPCSVCGKVFCHSSSLSRHRMQAHFKSYTCTQCNQEISSNETLRSHMFRVHSISRMFMCRCCNWAFPDKTSLHIHMQSMIKSGTPGDVSVLARSSTEGPGMAGAVGEMSPHELDVSPSSSPQEGRDSLSPMNETPVKIPPFNNSLLNGSIFPALANADFFTKLRAKSDALLPQAGSEAGALLAQWLANNPYASQFAGQFHAAQMMYAATNGDSLNLQNESSDRQSFGGLKMDISDIKKEDDINGSFNISNVTENNGTAQNSITDVNKLLGFIQETKPSSAGSSLDKLLEKKVAQSSRNKRKASKPQQLPSFLKVASEDDGEREFMGTPPKVSAENGLEKTEDHVCPSGEQPSPAVSDSHTSGSSSAPSGLDVSSPQKCYDCQMMKAKLGMSESRIQYLESKVNGYEAKVNRLENHITEAQSTIQQYEKDQADLRNRVENFEKKFLECQEHVVSLMGSLRDGPESFPTVMGMMETLLKCTMFRNEEQS</sequence>
<keyword evidence="3 5" id="KW-0863">Zinc-finger</keyword>
<keyword evidence="1" id="KW-0479">Metal-binding</keyword>
<dbReference type="Proteomes" id="UP000274131">
    <property type="component" value="Unassembled WGS sequence"/>
</dbReference>
<dbReference type="Pfam" id="PF00096">
    <property type="entry name" value="zf-C2H2"/>
    <property type="match status" value="1"/>
</dbReference>
<dbReference type="PROSITE" id="PS50157">
    <property type="entry name" value="ZINC_FINGER_C2H2_2"/>
    <property type="match status" value="2"/>
</dbReference>
<evidence type="ECO:0000313" key="9">
    <source>
        <dbReference type="EMBL" id="VDD89426.1"/>
    </source>
</evidence>
<evidence type="ECO:0000256" key="5">
    <source>
        <dbReference type="PROSITE-ProRule" id="PRU00042"/>
    </source>
</evidence>
<dbReference type="WBParaSite" id="EVEC_0000446901-mRNA-1">
    <property type="protein sequence ID" value="EVEC_0000446901-mRNA-1"/>
    <property type="gene ID" value="EVEC_0000446901"/>
</dbReference>
<gene>
    <name evidence="9" type="ORF">EVEC_LOCUS4177</name>
</gene>
<evidence type="ECO:0000313" key="10">
    <source>
        <dbReference type="Proteomes" id="UP000274131"/>
    </source>
</evidence>
<dbReference type="Gene3D" id="3.30.160.60">
    <property type="entry name" value="Classic Zinc Finger"/>
    <property type="match status" value="1"/>
</dbReference>
<evidence type="ECO:0000256" key="3">
    <source>
        <dbReference type="ARBA" id="ARBA00022771"/>
    </source>
</evidence>
<dbReference type="GO" id="GO:0005634">
    <property type="term" value="C:nucleus"/>
    <property type="evidence" value="ECO:0007669"/>
    <property type="project" value="TreeGrafter"/>
</dbReference>
<dbReference type="GO" id="GO:0008270">
    <property type="term" value="F:zinc ion binding"/>
    <property type="evidence" value="ECO:0007669"/>
    <property type="project" value="UniProtKB-KW"/>
</dbReference>